<dbReference type="Pfam" id="PF26061">
    <property type="entry name" value="DUF8021"/>
    <property type="match status" value="1"/>
</dbReference>
<evidence type="ECO:0000313" key="3">
    <source>
        <dbReference type="Proteomes" id="UP000295781"/>
    </source>
</evidence>
<dbReference type="AlphaFoldDB" id="A0A4P2Q940"/>
<reference evidence="2 3" key="1">
    <citation type="submission" date="2015-09" db="EMBL/GenBank/DDBJ databases">
        <title>Sorangium comparison.</title>
        <authorList>
            <person name="Zaburannyi N."/>
            <person name="Bunk B."/>
            <person name="Overmann J."/>
            <person name="Mueller R."/>
        </authorList>
    </citation>
    <scope>NUCLEOTIDE SEQUENCE [LARGE SCALE GENOMIC DNA]</scope>
    <source>
        <strain evidence="2 3">So ceGT47</strain>
    </source>
</reference>
<dbReference type="EMBL" id="CP012670">
    <property type="protein sequence ID" value="AUX25771.1"/>
    <property type="molecule type" value="Genomic_DNA"/>
</dbReference>
<gene>
    <name evidence="2" type="ORF">SOCEGT47_063220</name>
</gene>
<sequence length="104" mass="10914">MGWMNKYFWLFPRGVCNTVSDCKRIENGGGSFACSAGASCAPGEPGSGTPELSPRLIFADVEAGIGVGFTMFMGNTDMHMFKMRGGEVYGVSAILGAASSSGWE</sequence>
<dbReference type="Proteomes" id="UP000295781">
    <property type="component" value="Chromosome"/>
</dbReference>
<name>A0A4P2Q940_SORCE</name>
<organism evidence="2 3">
    <name type="scientific">Sorangium cellulosum</name>
    <name type="common">Polyangium cellulosum</name>
    <dbReference type="NCBI Taxonomy" id="56"/>
    <lineage>
        <taxon>Bacteria</taxon>
        <taxon>Pseudomonadati</taxon>
        <taxon>Myxococcota</taxon>
        <taxon>Polyangia</taxon>
        <taxon>Polyangiales</taxon>
        <taxon>Polyangiaceae</taxon>
        <taxon>Sorangium</taxon>
    </lineage>
</organism>
<evidence type="ECO:0000259" key="1">
    <source>
        <dbReference type="Pfam" id="PF26061"/>
    </source>
</evidence>
<feature type="domain" description="DUF8021" evidence="1">
    <location>
        <begin position="17"/>
        <end position="94"/>
    </location>
</feature>
<proteinExistence type="predicted"/>
<evidence type="ECO:0000313" key="2">
    <source>
        <dbReference type="EMBL" id="AUX25771.1"/>
    </source>
</evidence>
<protein>
    <recommendedName>
        <fullName evidence="1">DUF8021 domain-containing protein</fullName>
    </recommendedName>
</protein>
<accession>A0A4P2Q940</accession>
<dbReference type="InterPro" id="IPR058334">
    <property type="entry name" value="DUF8021"/>
</dbReference>
<dbReference type="RefSeq" id="WP_129352921.1">
    <property type="nucleotide sequence ID" value="NZ_CP012670.1"/>
</dbReference>